<dbReference type="EMBL" id="MLJI01000001">
    <property type="protein sequence ID" value="ORM94954.1"/>
    <property type="molecule type" value="Genomic_DNA"/>
</dbReference>
<dbReference type="AlphaFoldDB" id="A0A1X1EYG6"/>
<dbReference type="InterPro" id="IPR009057">
    <property type="entry name" value="Homeodomain-like_sf"/>
</dbReference>
<dbReference type="Gene3D" id="1.10.357.10">
    <property type="entry name" value="Tetracycline Repressor, domain 2"/>
    <property type="match status" value="1"/>
</dbReference>
<dbReference type="Pfam" id="PF16925">
    <property type="entry name" value="TetR_C_13"/>
    <property type="match status" value="1"/>
</dbReference>
<dbReference type="Gene3D" id="1.10.10.60">
    <property type="entry name" value="Homeodomain-like"/>
    <property type="match status" value="1"/>
</dbReference>
<dbReference type="Pfam" id="PF00440">
    <property type="entry name" value="TetR_N"/>
    <property type="match status" value="1"/>
</dbReference>
<gene>
    <name evidence="6" type="ORF">HA50_17020</name>
</gene>
<dbReference type="PROSITE" id="PS01081">
    <property type="entry name" value="HTH_TETR_1"/>
    <property type="match status" value="1"/>
</dbReference>
<evidence type="ECO:0000259" key="5">
    <source>
        <dbReference type="PROSITE" id="PS50977"/>
    </source>
</evidence>
<sequence length="202" mass="22484">MSVKNQVLRAGRPREFNVDTAVEDAMLVFWEKGYDGTSLLDLLEGMDITRGSLYKAFGDKKSLFLKSLDQYAERGLQETELALNGQGLVIDSIRSSLLRALKLSQGDSGRLGCFLVATAMEMSSKDDEIACRVRSIFERLQKLYADTIIRGQLSGEINNEKNAHQLARLLVNQIEGMRVLGKVDDSCGDNDKMVELILGVLY</sequence>
<feature type="domain" description="HTH tetR-type" evidence="5">
    <location>
        <begin position="15"/>
        <end position="75"/>
    </location>
</feature>
<dbReference type="PANTHER" id="PTHR47506:SF10">
    <property type="entry name" value="TRANSCRIPTIONAL REGULATORY PROTEIN"/>
    <property type="match status" value="1"/>
</dbReference>
<evidence type="ECO:0000256" key="4">
    <source>
        <dbReference type="PROSITE-ProRule" id="PRU00335"/>
    </source>
</evidence>
<dbReference type="PANTHER" id="PTHR47506">
    <property type="entry name" value="TRANSCRIPTIONAL REGULATORY PROTEIN"/>
    <property type="match status" value="1"/>
</dbReference>
<dbReference type="PROSITE" id="PS50977">
    <property type="entry name" value="HTH_TETR_2"/>
    <property type="match status" value="1"/>
</dbReference>
<dbReference type="RefSeq" id="WP_084876778.1">
    <property type="nucleotide sequence ID" value="NZ_JAGGMY010000001.1"/>
</dbReference>
<keyword evidence="3" id="KW-0804">Transcription</keyword>
<keyword evidence="1" id="KW-0805">Transcription regulation</keyword>
<keyword evidence="7" id="KW-1185">Reference proteome</keyword>
<evidence type="ECO:0000313" key="7">
    <source>
        <dbReference type="Proteomes" id="UP000193749"/>
    </source>
</evidence>
<dbReference type="InterPro" id="IPR023772">
    <property type="entry name" value="DNA-bd_HTH_TetR-type_CS"/>
</dbReference>
<dbReference type="SUPFAM" id="SSF48498">
    <property type="entry name" value="Tetracyclin repressor-like, C-terminal domain"/>
    <property type="match status" value="1"/>
</dbReference>
<comment type="caution">
    <text evidence="6">The sequence shown here is derived from an EMBL/GenBank/DDBJ whole genome shotgun (WGS) entry which is preliminary data.</text>
</comment>
<feature type="DNA-binding region" description="H-T-H motif" evidence="4">
    <location>
        <begin position="38"/>
        <end position="57"/>
    </location>
</feature>
<organism evidence="6 7">
    <name type="scientific">Pantoea cypripedii</name>
    <name type="common">Pectobacterium cypripedii</name>
    <name type="synonym">Erwinia cypripedii</name>
    <dbReference type="NCBI Taxonomy" id="55209"/>
    <lineage>
        <taxon>Bacteria</taxon>
        <taxon>Pseudomonadati</taxon>
        <taxon>Pseudomonadota</taxon>
        <taxon>Gammaproteobacteria</taxon>
        <taxon>Enterobacterales</taxon>
        <taxon>Erwiniaceae</taxon>
        <taxon>Pantoea</taxon>
    </lineage>
</organism>
<evidence type="ECO:0000256" key="3">
    <source>
        <dbReference type="ARBA" id="ARBA00023163"/>
    </source>
</evidence>
<accession>A0A1X1EYG6</accession>
<evidence type="ECO:0000313" key="6">
    <source>
        <dbReference type="EMBL" id="ORM94954.1"/>
    </source>
</evidence>
<dbReference type="InterPro" id="IPR001647">
    <property type="entry name" value="HTH_TetR"/>
</dbReference>
<reference evidence="6 7" key="1">
    <citation type="journal article" date="2017" name="Antonie Van Leeuwenhoek">
        <title>Phylogenomic resolution of the bacterial genus Pantoea and its relationship with Erwinia and Tatumella.</title>
        <authorList>
            <person name="Palmer M."/>
            <person name="Steenkamp E.T."/>
            <person name="Coetzee M.P."/>
            <person name="Chan W.Y."/>
            <person name="van Zyl E."/>
            <person name="De Maayer P."/>
            <person name="Coutinho T.A."/>
            <person name="Blom J."/>
            <person name="Smits T.H."/>
            <person name="Duffy B."/>
            <person name="Venter S.N."/>
        </authorList>
    </citation>
    <scope>NUCLEOTIDE SEQUENCE [LARGE SCALE GENOMIC DNA]</scope>
    <source>
        <strain evidence="6 7">LMG 2657</strain>
    </source>
</reference>
<keyword evidence="2 4" id="KW-0238">DNA-binding</keyword>
<dbReference type="SUPFAM" id="SSF46689">
    <property type="entry name" value="Homeodomain-like"/>
    <property type="match status" value="1"/>
</dbReference>
<evidence type="ECO:0000256" key="2">
    <source>
        <dbReference type="ARBA" id="ARBA00023125"/>
    </source>
</evidence>
<dbReference type="GO" id="GO:0003677">
    <property type="term" value="F:DNA binding"/>
    <property type="evidence" value="ECO:0007669"/>
    <property type="project" value="UniProtKB-UniRule"/>
</dbReference>
<evidence type="ECO:0000256" key="1">
    <source>
        <dbReference type="ARBA" id="ARBA00023015"/>
    </source>
</evidence>
<dbReference type="InterPro" id="IPR036271">
    <property type="entry name" value="Tet_transcr_reg_TetR-rel_C_sf"/>
</dbReference>
<name>A0A1X1EYG6_PANCY</name>
<dbReference type="Proteomes" id="UP000193749">
    <property type="component" value="Unassembled WGS sequence"/>
</dbReference>
<protein>
    <recommendedName>
        <fullName evidence="5">HTH tetR-type domain-containing protein</fullName>
    </recommendedName>
</protein>
<proteinExistence type="predicted"/>
<dbReference type="OrthoDB" id="270177at2"/>
<dbReference type="InterPro" id="IPR011075">
    <property type="entry name" value="TetR_C"/>
</dbReference>